<dbReference type="EMBL" id="CP034539">
    <property type="protein sequence ID" value="AZQ36908.1"/>
    <property type="molecule type" value="Genomic_DNA"/>
</dbReference>
<dbReference type="InterPro" id="IPR045794">
    <property type="entry name" value="Trypco1"/>
</dbReference>
<sequence length="121" mass="12282">MSTILESEFDDGTAVRFLLAPGPAPGDDDLPEGMGRAVPVATGGRAVANFATGALRGALKPLGPLLQEVHDSVKDVPDPPSELSVTFGVQVGQDLKLGIVGGNGQAHLTVTASWKPAPGSE</sequence>
<dbReference type="NCBIfam" id="NF041216">
    <property type="entry name" value="CU044_2847_fam"/>
    <property type="match status" value="1"/>
</dbReference>
<feature type="domain" description="Trypsin-co-occurring" evidence="1">
    <location>
        <begin position="9"/>
        <end position="116"/>
    </location>
</feature>
<reference evidence="2 3" key="1">
    <citation type="journal article" date="2019" name="Int. J. Syst. Evol. Microbiol.">
        <title>Streptomyces cyaneochromogenes sp. nov., a blue pigment-producing actinomycete from manganese-contaminated soil.</title>
        <authorList>
            <person name="Tang X."/>
            <person name="Zhao J."/>
            <person name="Li K."/>
            <person name="Chen Z."/>
            <person name="Sun Y."/>
            <person name="Gao J."/>
        </authorList>
    </citation>
    <scope>NUCLEOTIDE SEQUENCE [LARGE SCALE GENOMIC DNA]</scope>
    <source>
        <strain evidence="2 3">MK-45</strain>
    </source>
</reference>
<dbReference type="Proteomes" id="UP000280298">
    <property type="component" value="Chromosome"/>
</dbReference>
<accession>A0A3S9MCN3</accession>
<evidence type="ECO:0000313" key="3">
    <source>
        <dbReference type="Proteomes" id="UP000280298"/>
    </source>
</evidence>
<organism evidence="2 3">
    <name type="scientific">Streptomyces cyaneochromogenes</name>
    <dbReference type="NCBI Taxonomy" id="2496836"/>
    <lineage>
        <taxon>Bacteria</taxon>
        <taxon>Bacillati</taxon>
        <taxon>Actinomycetota</taxon>
        <taxon>Actinomycetes</taxon>
        <taxon>Kitasatosporales</taxon>
        <taxon>Streptomycetaceae</taxon>
        <taxon>Streptomyces</taxon>
    </lineage>
</organism>
<dbReference type="Pfam" id="PF19493">
    <property type="entry name" value="Trypco1"/>
    <property type="match status" value="1"/>
</dbReference>
<gene>
    <name evidence="2" type="ORF">EJ357_28500</name>
</gene>
<proteinExistence type="predicted"/>
<dbReference type="KEGG" id="scya:EJ357_28500"/>
<dbReference type="RefSeq" id="WP_126394389.1">
    <property type="nucleotide sequence ID" value="NZ_CP034539.1"/>
</dbReference>
<evidence type="ECO:0000259" key="1">
    <source>
        <dbReference type="Pfam" id="PF19493"/>
    </source>
</evidence>
<evidence type="ECO:0000313" key="2">
    <source>
        <dbReference type="EMBL" id="AZQ36908.1"/>
    </source>
</evidence>
<dbReference type="OrthoDB" id="3874259at2"/>
<dbReference type="AlphaFoldDB" id="A0A3S9MCN3"/>
<keyword evidence="3" id="KW-1185">Reference proteome</keyword>
<protein>
    <recommendedName>
        <fullName evidence="1">Trypsin-co-occurring domain-containing protein</fullName>
    </recommendedName>
</protein>
<name>A0A3S9MCN3_9ACTN</name>